<evidence type="ECO:0000313" key="7">
    <source>
        <dbReference type="Proteomes" id="UP000562984"/>
    </source>
</evidence>
<evidence type="ECO:0000256" key="1">
    <source>
        <dbReference type="ARBA" id="ARBA00009670"/>
    </source>
</evidence>
<dbReference type="GO" id="GO:0004672">
    <property type="term" value="F:protein kinase activity"/>
    <property type="evidence" value="ECO:0007669"/>
    <property type="project" value="InterPro"/>
</dbReference>
<gene>
    <name evidence="6" type="ORF">HKD39_15390</name>
</gene>
<dbReference type="GO" id="GO:0005524">
    <property type="term" value="F:ATP binding"/>
    <property type="evidence" value="ECO:0007669"/>
    <property type="project" value="UniProtKB-KW"/>
</dbReference>
<evidence type="ECO:0000256" key="4">
    <source>
        <dbReference type="ARBA" id="ARBA00022840"/>
    </source>
</evidence>
<dbReference type="InterPro" id="IPR034646">
    <property type="entry name" value="ADCK3_dom"/>
</dbReference>
<keyword evidence="7" id="KW-1185">Reference proteome</keyword>
<dbReference type="Gene3D" id="1.10.510.10">
    <property type="entry name" value="Transferase(Phosphotransferase) domain 1"/>
    <property type="match status" value="1"/>
</dbReference>
<evidence type="ECO:0000313" key="6">
    <source>
        <dbReference type="EMBL" id="NNG37066.1"/>
    </source>
</evidence>
<keyword evidence="6" id="KW-0418">Kinase</keyword>
<dbReference type="SUPFAM" id="SSF56112">
    <property type="entry name" value="Protein kinase-like (PK-like)"/>
    <property type="match status" value="1"/>
</dbReference>
<dbReference type="Proteomes" id="UP000562984">
    <property type="component" value="Unassembled WGS sequence"/>
</dbReference>
<dbReference type="PANTHER" id="PTHR43851:SF3">
    <property type="entry name" value="COENZYME Q8"/>
    <property type="match status" value="1"/>
</dbReference>
<sequence>MSEIPKGAIGRTAKLASLPLSAAGRMTMGWGQRLLGADRAEISADLQRRTAEQLFEVLGTLKGGAMKFGQALSVYEAAIPDEYAEPYRQALRKLQNAAPPMETERVHRVLAEQLGAGWREHFAEFDDVAAAAASIGQVHRGVWKDGREVAVKVQYPRADAALRSDLNQLTRVAPIFGLLVPGVAVRPLLDEMRDRLLEELDYRREADHQRAFAAEFAGDEQIYVPRVVASAPKVLVSEWVHGQGLASVIDAGSAEQRNRAGRLLTELHFSAPARVGLLHSDPHPGNYLLTPDGRLGVIDFGSVAELPDGSPPVIGQVSQLALDRRADEVLTLLRREGFVPAGFDPDPVELMDYVAPFVEPLRHKTFHFTREWMQQQASRMTNLSSPESKIARGLALPPQYLMIHRVTFGSIGVLCQLDANAPFRDIALRWQPGFDLD</sequence>
<keyword evidence="3" id="KW-0547">Nucleotide-binding</keyword>
<dbReference type="InterPro" id="IPR051409">
    <property type="entry name" value="Atypical_kinase_ADCK"/>
</dbReference>
<name>A0A849ABU9_9ACTN</name>
<dbReference type="InterPro" id="IPR011009">
    <property type="entry name" value="Kinase-like_dom_sf"/>
</dbReference>
<organism evidence="6 7">
    <name type="scientific">Nakamurella aerolata</name>
    <dbReference type="NCBI Taxonomy" id="1656892"/>
    <lineage>
        <taxon>Bacteria</taxon>
        <taxon>Bacillati</taxon>
        <taxon>Actinomycetota</taxon>
        <taxon>Actinomycetes</taxon>
        <taxon>Nakamurellales</taxon>
        <taxon>Nakamurellaceae</taxon>
        <taxon>Nakamurella</taxon>
    </lineage>
</organism>
<dbReference type="InterPro" id="IPR000719">
    <property type="entry name" value="Prot_kinase_dom"/>
</dbReference>
<feature type="domain" description="Protein kinase" evidence="5">
    <location>
        <begin position="108"/>
        <end position="437"/>
    </location>
</feature>
<protein>
    <submittedName>
        <fullName evidence="6">AarF/ABC1/UbiB kinase family protein</fullName>
    </submittedName>
</protein>
<keyword evidence="4" id="KW-0067">ATP-binding</keyword>
<dbReference type="InterPro" id="IPR004147">
    <property type="entry name" value="ABC1_dom"/>
</dbReference>
<proteinExistence type="inferred from homology"/>
<dbReference type="PANTHER" id="PTHR43851">
    <property type="match status" value="1"/>
</dbReference>
<keyword evidence="2" id="KW-0808">Transferase</keyword>
<dbReference type="AlphaFoldDB" id="A0A849ABU9"/>
<evidence type="ECO:0000256" key="3">
    <source>
        <dbReference type="ARBA" id="ARBA00022741"/>
    </source>
</evidence>
<comment type="caution">
    <text evidence="6">The sequence shown here is derived from an EMBL/GenBank/DDBJ whole genome shotgun (WGS) entry which is preliminary data.</text>
</comment>
<evidence type="ECO:0000256" key="2">
    <source>
        <dbReference type="ARBA" id="ARBA00022679"/>
    </source>
</evidence>
<dbReference type="EMBL" id="JABEND010000010">
    <property type="protein sequence ID" value="NNG37066.1"/>
    <property type="molecule type" value="Genomic_DNA"/>
</dbReference>
<accession>A0A849ABU9</accession>
<reference evidence="6 7" key="1">
    <citation type="submission" date="2020-05" db="EMBL/GenBank/DDBJ databases">
        <title>Nakamurella sp. DB0629 isolated from air conditioner.</title>
        <authorList>
            <person name="Kim D.H."/>
            <person name="Kim D.-U."/>
        </authorList>
    </citation>
    <scope>NUCLEOTIDE SEQUENCE [LARGE SCALE GENOMIC DNA]</scope>
    <source>
        <strain evidence="6 7">DB0629</strain>
    </source>
</reference>
<dbReference type="Pfam" id="PF03109">
    <property type="entry name" value="ABC1"/>
    <property type="match status" value="1"/>
</dbReference>
<dbReference type="PROSITE" id="PS50011">
    <property type="entry name" value="PROTEIN_KINASE_DOM"/>
    <property type="match status" value="1"/>
</dbReference>
<comment type="similarity">
    <text evidence="1">Belongs to the protein kinase superfamily. ADCK protein kinase family.</text>
</comment>
<dbReference type="RefSeq" id="WP_171200770.1">
    <property type="nucleotide sequence ID" value="NZ_JABEND010000010.1"/>
</dbReference>
<evidence type="ECO:0000259" key="5">
    <source>
        <dbReference type="PROSITE" id="PS50011"/>
    </source>
</evidence>
<dbReference type="CDD" id="cd13970">
    <property type="entry name" value="ABC1_ADCK3"/>
    <property type="match status" value="1"/>
</dbReference>